<sequence>YEYAIVSGCIRPMILVLVRNPETFKAKFKNEVLKWLDETNGFSSRDLDEPAYSDCYFDSITQTTSSTVLEPTEPLVTSSPEGNHDTVDSSSLSPEVPSSIRPSLNDSCDQSNITLAVGMDMQMMMGRWFEGLVSPREDNRNCNVYEYHQLEMIWIHPEDEHYSIHFETGTTYRETGHPMRKKHGGAS</sequence>
<dbReference type="AlphaFoldDB" id="A0AAV5UB87"/>
<feature type="non-terminal residue" evidence="2">
    <location>
        <position position="1"/>
    </location>
</feature>
<keyword evidence="3" id="KW-1185">Reference proteome</keyword>
<evidence type="ECO:0000256" key="1">
    <source>
        <dbReference type="SAM" id="MobiDB-lite"/>
    </source>
</evidence>
<dbReference type="PANTHER" id="PTHR37437:SF1">
    <property type="entry name" value="LIPOCALIN-RELATED PROTEIN"/>
    <property type="match status" value="1"/>
</dbReference>
<dbReference type="Proteomes" id="UP001432027">
    <property type="component" value="Unassembled WGS sequence"/>
</dbReference>
<feature type="non-terminal residue" evidence="2">
    <location>
        <position position="187"/>
    </location>
</feature>
<reference evidence="2" key="1">
    <citation type="submission" date="2023-10" db="EMBL/GenBank/DDBJ databases">
        <title>Genome assembly of Pristionchus species.</title>
        <authorList>
            <person name="Yoshida K."/>
            <person name="Sommer R.J."/>
        </authorList>
    </citation>
    <scope>NUCLEOTIDE SEQUENCE</scope>
    <source>
        <strain evidence="2">RS0144</strain>
    </source>
</reference>
<protein>
    <submittedName>
        <fullName evidence="2">Uncharacterized protein</fullName>
    </submittedName>
</protein>
<feature type="region of interest" description="Disordered" evidence="1">
    <location>
        <begin position="67"/>
        <end position="106"/>
    </location>
</feature>
<evidence type="ECO:0000313" key="2">
    <source>
        <dbReference type="EMBL" id="GMT03384.1"/>
    </source>
</evidence>
<feature type="compositionally biased region" description="Polar residues" evidence="1">
    <location>
        <begin position="67"/>
        <end position="81"/>
    </location>
</feature>
<proteinExistence type="predicted"/>
<comment type="caution">
    <text evidence="2">The sequence shown here is derived from an EMBL/GenBank/DDBJ whole genome shotgun (WGS) entry which is preliminary data.</text>
</comment>
<dbReference type="PANTHER" id="PTHR37437">
    <property type="entry name" value="LIPOCALIN-RELATED PROTEIN-RELATED"/>
    <property type="match status" value="1"/>
</dbReference>
<feature type="compositionally biased region" description="Low complexity" evidence="1">
    <location>
        <begin position="89"/>
        <end position="99"/>
    </location>
</feature>
<gene>
    <name evidence="2" type="ORF">PENTCL1PPCAC_25558</name>
</gene>
<name>A0AAV5UB87_9BILA</name>
<dbReference type="EMBL" id="BTSX01000006">
    <property type="protein sequence ID" value="GMT03384.1"/>
    <property type="molecule type" value="Genomic_DNA"/>
</dbReference>
<accession>A0AAV5UB87</accession>
<evidence type="ECO:0000313" key="3">
    <source>
        <dbReference type="Proteomes" id="UP001432027"/>
    </source>
</evidence>
<organism evidence="2 3">
    <name type="scientific">Pristionchus entomophagus</name>
    <dbReference type="NCBI Taxonomy" id="358040"/>
    <lineage>
        <taxon>Eukaryota</taxon>
        <taxon>Metazoa</taxon>
        <taxon>Ecdysozoa</taxon>
        <taxon>Nematoda</taxon>
        <taxon>Chromadorea</taxon>
        <taxon>Rhabditida</taxon>
        <taxon>Rhabditina</taxon>
        <taxon>Diplogasteromorpha</taxon>
        <taxon>Diplogasteroidea</taxon>
        <taxon>Neodiplogasteridae</taxon>
        <taxon>Pristionchus</taxon>
    </lineage>
</organism>